<proteinExistence type="inferred from homology"/>
<evidence type="ECO:0000256" key="6">
    <source>
        <dbReference type="ARBA" id="ARBA00022989"/>
    </source>
</evidence>
<organism evidence="15">
    <name type="scientific">Soboliphyme baturini</name>
    <dbReference type="NCBI Taxonomy" id="241478"/>
    <lineage>
        <taxon>Eukaryota</taxon>
        <taxon>Metazoa</taxon>
        <taxon>Ecdysozoa</taxon>
        <taxon>Nematoda</taxon>
        <taxon>Enoplea</taxon>
        <taxon>Dorylaimia</taxon>
        <taxon>Dioctophymatida</taxon>
        <taxon>Dioctophymatoidea</taxon>
        <taxon>Soboliphymatidae</taxon>
        <taxon>Soboliphyme</taxon>
    </lineage>
</organism>
<evidence type="ECO:0000256" key="1">
    <source>
        <dbReference type="ARBA" id="ARBA00004141"/>
    </source>
</evidence>
<name>A0A183J2G9_9BILA</name>
<evidence type="ECO:0000256" key="2">
    <source>
        <dbReference type="ARBA" id="ARBA00008873"/>
    </source>
</evidence>
<keyword evidence="6 10" id="KW-1133">Transmembrane helix</keyword>
<sequence length="301" mass="33954">MTDAAHLLTDLASFLISLFSIFIASRPATRRMSFGWHRAEVIGALVSVLLIWVITGVLLYMATERLIYRNYHIEPKIMLTVASIGVCVNVIMGCVLHRYSSHSHGFNDETRTRQSNAVNDTDDRSRSSRDQESTPLRKSKPKNINVRAAFLHILGDFIQSVGVVTAAFIIYYRRDLEFIDPICTIVFAIVVLFTTLNVMRDVVNILMEGSPREISFAEVLAGLTALDGVEKVHDLHIWSLTLDKVAVSVHLAVEESKDFQALLNRGIELLRKQFGVYECTIQIERYSNDMDNCCQCKALNN</sequence>
<feature type="transmembrane region" description="Helical" evidence="10">
    <location>
        <begin position="41"/>
        <end position="62"/>
    </location>
</feature>
<dbReference type="SUPFAM" id="SSF160240">
    <property type="entry name" value="Cation efflux protein cytoplasmic domain-like"/>
    <property type="match status" value="1"/>
</dbReference>
<keyword evidence="8 10" id="KW-0472">Membrane</keyword>
<evidence type="ECO:0000259" key="12">
    <source>
        <dbReference type="Pfam" id="PF16916"/>
    </source>
</evidence>
<dbReference type="InterPro" id="IPR027469">
    <property type="entry name" value="Cation_efflux_TMD_sf"/>
</dbReference>
<dbReference type="Pfam" id="PF01545">
    <property type="entry name" value="Cation_efflux"/>
    <property type="match status" value="1"/>
</dbReference>
<dbReference type="SUPFAM" id="SSF161111">
    <property type="entry name" value="Cation efflux protein transmembrane domain-like"/>
    <property type="match status" value="1"/>
</dbReference>
<dbReference type="EMBL" id="UZAM01013554">
    <property type="protein sequence ID" value="VDP28640.1"/>
    <property type="molecule type" value="Genomic_DNA"/>
</dbReference>
<gene>
    <name evidence="13" type="ORF">SBAD_LOCUS10067</name>
</gene>
<keyword evidence="14" id="KW-1185">Reference proteome</keyword>
<accession>A0A183J2G9</accession>
<evidence type="ECO:0000259" key="11">
    <source>
        <dbReference type="Pfam" id="PF01545"/>
    </source>
</evidence>
<protein>
    <submittedName>
        <fullName evidence="15">Zinc transporter 2</fullName>
    </submittedName>
</protein>
<feature type="domain" description="Cation efflux protein transmembrane" evidence="11">
    <location>
        <begin position="1"/>
        <end position="207"/>
    </location>
</feature>
<evidence type="ECO:0000256" key="3">
    <source>
        <dbReference type="ARBA" id="ARBA00022448"/>
    </source>
</evidence>
<evidence type="ECO:0000256" key="4">
    <source>
        <dbReference type="ARBA" id="ARBA00022692"/>
    </source>
</evidence>
<reference evidence="13 14" key="2">
    <citation type="submission" date="2018-11" db="EMBL/GenBank/DDBJ databases">
        <authorList>
            <consortium name="Pathogen Informatics"/>
        </authorList>
    </citation>
    <scope>NUCLEOTIDE SEQUENCE [LARGE SCALE GENOMIC DNA]</scope>
</reference>
<feature type="transmembrane region" description="Helical" evidence="10">
    <location>
        <begin position="178"/>
        <end position="199"/>
    </location>
</feature>
<dbReference type="Proteomes" id="UP000270296">
    <property type="component" value="Unassembled WGS sequence"/>
</dbReference>
<dbReference type="InterPro" id="IPR027470">
    <property type="entry name" value="Cation_efflux_CTD"/>
</dbReference>
<dbReference type="NCBIfam" id="TIGR01297">
    <property type="entry name" value="CDF"/>
    <property type="match status" value="1"/>
</dbReference>
<dbReference type="InterPro" id="IPR050681">
    <property type="entry name" value="CDF/SLC30A"/>
</dbReference>
<dbReference type="PANTHER" id="PTHR11562:SF17">
    <property type="entry name" value="RE54080P-RELATED"/>
    <property type="match status" value="1"/>
</dbReference>
<feature type="transmembrane region" description="Helical" evidence="10">
    <location>
        <begin position="77"/>
        <end position="96"/>
    </location>
</feature>
<evidence type="ECO:0000256" key="9">
    <source>
        <dbReference type="SAM" id="MobiDB-lite"/>
    </source>
</evidence>
<keyword evidence="5" id="KW-0862">Zinc</keyword>
<comment type="similarity">
    <text evidence="2">Belongs to the cation diffusion facilitator (CDF) transporter (TC 2.A.4) family. SLC30A subfamily.</text>
</comment>
<evidence type="ECO:0000256" key="7">
    <source>
        <dbReference type="ARBA" id="ARBA00023065"/>
    </source>
</evidence>
<keyword evidence="4 10" id="KW-0812">Transmembrane</keyword>
<keyword evidence="5" id="KW-0864">Zinc transport</keyword>
<evidence type="ECO:0000256" key="5">
    <source>
        <dbReference type="ARBA" id="ARBA00022906"/>
    </source>
</evidence>
<dbReference type="InterPro" id="IPR002524">
    <property type="entry name" value="Cation_efflux"/>
</dbReference>
<keyword evidence="3" id="KW-0813">Transport</keyword>
<dbReference type="InterPro" id="IPR036837">
    <property type="entry name" value="Cation_efflux_CTD_sf"/>
</dbReference>
<comment type="subcellular location">
    <subcellularLocation>
        <location evidence="1">Membrane</location>
        <topology evidence="1">Multi-pass membrane protein</topology>
    </subcellularLocation>
</comment>
<dbReference type="OrthoDB" id="9944568at2759"/>
<dbReference type="PANTHER" id="PTHR11562">
    <property type="entry name" value="CATION EFFLUX PROTEIN/ ZINC TRANSPORTER"/>
    <property type="match status" value="1"/>
</dbReference>
<feature type="transmembrane region" description="Helical" evidence="10">
    <location>
        <begin position="148"/>
        <end position="172"/>
    </location>
</feature>
<keyword evidence="7" id="KW-0406">Ion transport</keyword>
<evidence type="ECO:0000256" key="10">
    <source>
        <dbReference type="SAM" id="Phobius"/>
    </source>
</evidence>
<evidence type="ECO:0000313" key="14">
    <source>
        <dbReference type="Proteomes" id="UP000270296"/>
    </source>
</evidence>
<dbReference type="WBParaSite" id="SBAD_0001042401-mRNA-1">
    <property type="protein sequence ID" value="SBAD_0001042401-mRNA-1"/>
    <property type="gene ID" value="SBAD_0001042401"/>
</dbReference>
<dbReference type="GO" id="GO:0005886">
    <property type="term" value="C:plasma membrane"/>
    <property type="evidence" value="ECO:0007669"/>
    <property type="project" value="TreeGrafter"/>
</dbReference>
<feature type="compositionally biased region" description="Basic and acidic residues" evidence="9">
    <location>
        <begin position="121"/>
        <end position="132"/>
    </location>
</feature>
<feature type="transmembrane region" description="Helical" evidence="10">
    <location>
        <begin position="12"/>
        <end position="29"/>
    </location>
</feature>
<dbReference type="Pfam" id="PF16916">
    <property type="entry name" value="ZT_dimer"/>
    <property type="match status" value="1"/>
</dbReference>
<evidence type="ECO:0000313" key="13">
    <source>
        <dbReference type="EMBL" id="VDP28640.1"/>
    </source>
</evidence>
<dbReference type="GO" id="GO:0005385">
    <property type="term" value="F:zinc ion transmembrane transporter activity"/>
    <property type="evidence" value="ECO:0007669"/>
    <property type="project" value="TreeGrafter"/>
</dbReference>
<reference evidence="15" key="1">
    <citation type="submission" date="2016-06" db="UniProtKB">
        <authorList>
            <consortium name="WormBaseParasite"/>
        </authorList>
    </citation>
    <scope>IDENTIFICATION</scope>
</reference>
<evidence type="ECO:0000256" key="8">
    <source>
        <dbReference type="ARBA" id="ARBA00023136"/>
    </source>
</evidence>
<dbReference type="Gene3D" id="1.20.1510.10">
    <property type="entry name" value="Cation efflux protein transmembrane domain"/>
    <property type="match status" value="1"/>
</dbReference>
<evidence type="ECO:0000313" key="15">
    <source>
        <dbReference type="WBParaSite" id="SBAD_0001042401-mRNA-1"/>
    </source>
</evidence>
<feature type="region of interest" description="Disordered" evidence="9">
    <location>
        <begin position="107"/>
        <end position="138"/>
    </location>
</feature>
<dbReference type="AlphaFoldDB" id="A0A183J2G9"/>
<dbReference type="GO" id="GO:0010043">
    <property type="term" value="P:response to zinc ion"/>
    <property type="evidence" value="ECO:0007669"/>
    <property type="project" value="TreeGrafter"/>
</dbReference>
<dbReference type="InterPro" id="IPR058533">
    <property type="entry name" value="Cation_efflux_TM"/>
</dbReference>
<feature type="domain" description="Cation efflux protein cytoplasmic" evidence="12">
    <location>
        <begin position="211"/>
        <end position="286"/>
    </location>
</feature>